<sequence>MTLNAAIGIVGVLLLGFIYSFSRNVTHTGVPIEVTFPKIDSRRLAKDVYQKNPIQNIKVEVLNGCGLKGIAAQTAEFLRENHVDVVRSDNADHYDYPNTVIISRNENVESLRAVSRSFGITMDDKTHIITDDPDESLGVDVTVILGKDITNFTAISDFISTVQ</sequence>
<dbReference type="EMBL" id="UINC01005189">
    <property type="protein sequence ID" value="SVA19689.1"/>
    <property type="molecule type" value="Genomic_DNA"/>
</dbReference>
<accession>A0A381TV21</accession>
<dbReference type="Gene3D" id="3.30.70.2390">
    <property type="match status" value="1"/>
</dbReference>
<dbReference type="AlphaFoldDB" id="A0A381TV21"/>
<dbReference type="Pfam" id="PF13399">
    <property type="entry name" value="LytR_C"/>
    <property type="match status" value="1"/>
</dbReference>
<protein>
    <recommendedName>
        <fullName evidence="1">LytR/CpsA/Psr regulator C-terminal domain-containing protein</fullName>
    </recommendedName>
</protein>
<evidence type="ECO:0000259" key="1">
    <source>
        <dbReference type="Pfam" id="PF13399"/>
    </source>
</evidence>
<name>A0A381TV21_9ZZZZ</name>
<gene>
    <name evidence="2" type="ORF">METZ01_LOCUS72543</name>
</gene>
<dbReference type="InterPro" id="IPR027381">
    <property type="entry name" value="LytR/CpsA/Psr_C"/>
</dbReference>
<reference evidence="2" key="1">
    <citation type="submission" date="2018-05" db="EMBL/GenBank/DDBJ databases">
        <authorList>
            <person name="Lanie J.A."/>
            <person name="Ng W.-L."/>
            <person name="Kazmierczak K.M."/>
            <person name="Andrzejewski T.M."/>
            <person name="Davidsen T.M."/>
            <person name="Wayne K.J."/>
            <person name="Tettelin H."/>
            <person name="Glass J.I."/>
            <person name="Rusch D."/>
            <person name="Podicherti R."/>
            <person name="Tsui H.-C.T."/>
            <person name="Winkler M.E."/>
        </authorList>
    </citation>
    <scope>NUCLEOTIDE SEQUENCE</scope>
</reference>
<organism evidence="2">
    <name type="scientific">marine metagenome</name>
    <dbReference type="NCBI Taxonomy" id="408172"/>
    <lineage>
        <taxon>unclassified sequences</taxon>
        <taxon>metagenomes</taxon>
        <taxon>ecological metagenomes</taxon>
    </lineage>
</organism>
<feature type="domain" description="LytR/CpsA/Psr regulator C-terminal" evidence="1">
    <location>
        <begin position="56"/>
        <end position="148"/>
    </location>
</feature>
<proteinExistence type="predicted"/>
<evidence type="ECO:0000313" key="2">
    <source>
        <dbReference type="EMBL" id="SVA19689.1"/>
    </source>
</evidence>